<dbReference type="PANTHER" id="PTHR37422:SF13">
    <property type="entry name" value="LIPOPOLYSACCHARIDE BIOSYNTHESIS PROTEIN PA4999-RELATED"/>
    <property type="match status" value="1"/>
</dbReference>
<dbReference type="AlphaFoldDB" id="C4V4R3"/>
<gene>
    <name evidence="7" type="ORF">HMPREF0908_1497</name>
</gene>
<protein>
    <submittedName>
        <fullName evidence="7">O-antigen polymerase</fullName>
    </submittedName>
</protein>
<dbReference type="EMBL" id="ACLA01000021">
    <property type="protein sequence ID" value="EEQ48160.1"/>
    <property type="molecule type" value="Genomic_DNA"/>
</dbReference>
<evidence type="ECO:0000256" key="1">
    <source>
        <dbReference type="ARBA" id="ARBA00004141"/>
    </source>
</evidence>
<dbReference type="STRING" id="638302.HMPREF0908_1497"/>
<comment type="subcellular location">
    <subcellularLocation>
        <location evidence="1">Membrane</location>
        <topology evidence="1">Multi-pass membrane protein</topology>
    </subcellularLocation>
</comment>
<dbReference type="RefSeq" id="WP_006690231.1">
    <property type="nucleotide sequence ID" value="NZ_GG694006.1"/>
</dbReference>
<keyword evidence="3 5" id="KW-1133">Transmembrane helix</keyword>
<keyword evidence="4 5" id="KW-0472">Membrane</keyword>
<dbReference type="InterPro" id="IPR007016">
    <property type="entry name" value="O-antigen_ligase-rel_domated"/>
</dbReference>
<dbReference type="InterPro" id="IPR051533">
    <property type="entry name" value="WaaL-like"/>
</dbReference>
<accession>C4V4R3</accession>
<name>C4V4R3_9FIRM</name>
<feature type="transmembrane region" description="Helical" evidence="5">
    <location>
        <begin position="211"/>
        <end position="242"/>
    </location>
</feature>
<feature type="transmembrane region" description="Helical" evidence="5">
    <location>
        <begin position="41"/>
        <end position="64"/>
    </location>
</feature>
<evidence type="ECO:0000256" key="3">
    <source>
        <dbReference type="ARBA" id="ARBA00022989"/>
    </source>
</evidence>
<evidence type="ECO:0000259" key="6">
    <source>
        <dbReference type="Pfam" id="PF04932"/>
    </source>
</evidence>
<dbReference type="GO" id="GO:0016020">
    <property type="term" value="C:membrane"/>
    <property type="evidence" value="ECO:0007669"/>
    <property type="project" value="UniProtKB-SubCell"/>
</dbReference>
<dbReference type="eggNOG" id="COG3307">
    <property type="taxonomic scope" value="Bacteria"/>
</dbReference>
<feature type="transmembrane region" description="Helical" evidence="5">
    <location>
        <begin position="76"/>
        <end position="97"/>
    </location>
</feature>
<proteinExistence type="predicted"/>
<evidence type="ECO:0000256" key="2">
    <source>
        <dbReference type="ARBA" id="ARBA00022692"/>
    </source>
</evidence>
<dbReference type="HOGENOM" id="CLU_033061_0_0_9"/>
<evidence type="ECO:0000256" key="4">
    <source>
        <dbReference type="ARBA" id="ARBA00023136"/>
    </source>
</evidence>
<feature type="transmembrane region" description="Helical" evidence="5">
    <location>
        <begin position="248"/>
        <end position="268"/>
    </location>
</feature>
<feature type="transmembrane region" description="Helical" evidence="5">
    <location>
        <begin position="289"/>
        <end position="313"/>
    </location>
</feature>
<sequence>MGKGKEKGKDYFRERRRTLRRTRWSERMARTMQYALIAEAFLIPLVPLAAMAVLLVGCGALCVRLRIDPTFHLRRLPYDAPALLFVVIAFLSVAVAPNMAFSFYNYSHLVPIYALTYLLTGQTLRSAEDLRPVVISMAAAALLVILYGFYQFVFGIDISAMKWVDGASFPELSKRVFSTWENPNILAGYLDIVVCLALGLAAALPGWRRGLALVLLVMALACLGMTYARGACLVIGILLAGYGVLRDWRVLLGIVVVGAGVLFFDPVLSDRLLSVFTRVDTSSEMRLAFWESTVAMILDHPFLGIGWGMYFMVYPEYDFYLQGAPVQIVHAHNMYLNYAAEIGVPGALAFLWFFFGSMIHAFRLPRKTPPWADVLAAHEHEWNAVADVREALAEWRSKRLAEGIGLGLGLAMISVALNGLTDHLLFNIPSSMLLWMLAAMAAAVHTIAGEMKEG</sequence>
<reference evidence="7 8" key="1">
    <citation type="submission" date="2009-04" db="EMBL/GenBank/DDBJ databases">
        <authorList>
            <person name="Qin X."/>
            <person name="Bachman B."/>
            <person name="Battles P."/>
            <person name="Bell A."/>
            <person name="Bess C."/>
            <person name="Bickham C."/>
            <person name="Chaboub L."/>
            <person name="Chen D."/>
            <person name="Coyle M."/>
            <person name="Deiros D.R."/>
            <person name="Dinh H."/>
            <person name="Forbes L."/>
            <person name="Fowler G."/>
            <person name="Francisco L."/>
            <person name="Fu Q."/>
            <person name="Gubbala S."/>
            <person name="Hale W."/>
            <person name="Han Y."/>
            <person name="Hemphill L."/>
            <person name="Highlander S.K."/>
            <person name="Hirani K."/>
            <person name="Hogues M."/>
            <person name="Jackson L."/>
            <person name="Jakkamsetti A."/>
            <person name="Javaid M."/>
            <person name="Jiang H."/>
            <person name="Korchina V."/>
            <person name="Kovar C."/>
            <person name="Lara F."/>
            <person name="Lee S."/>
            <person name="Mata R."/>
            <person name="Mathew T."/>
            <person name="Moen C."/>
            <person name="Morales K."/>
            <person name="Munidasa M."/>
            <person name="Nazareth L."/>
            <person name="Ngo R."/>
            <person name="Nguyen L."/>
            <person name="Okwuonu G."/>
            <person name="Ongeri F."/>
            <person name="Patil S."/>
            <person name="Petrosino J."/>
            <person name="Pham C."/>
            <person name="Pham P."/>
            <person name="Pu L.-L."/>
            <person name="Puazo M."/>
            <person name="Raj R."/>
            <person name="Reid J."/>
            <person name="Rouhana J."/>
            <person name="Saada N."/>
            <person name="Shang Y."/>
            <person name="Simmons D."/>
            <person name="Thornton R."/>
            <person name="Warren J."/>
            <person name="Weissenberger G."/>
            <person name="Zhang J."/>
            <person name="Zhang L."/>
            <person name="Zhou C."/>
            <person name="Zhu D."/>
            <person name="Muzny D."/>
            <person name="Worley K."/>
            <person name="Gibbs R."/>
        </authorList>
    </citation>
    <scope>NUCLEOTIDE SEQUENCE [LARGE SCALE GENOMIC DNA]</scope>
    <source>
        <strain evidence="7 8">ATCC 43531</strain>
    </source>
</reference>
<evidence type="ECO:0000313" key="8">
    <source>
        <dbReference type="Proteomes" id="UP000005309"/>
    </source>
</evidence>
<feature type="transmembrane region" description="Helical" evidence="5">
    <location>
        <begin position="132"/>
        <end position="153"/>
    </location>
</feature>
<evidence type="ECO:0000256" key="5">
    <source>
        <dbReference type="SAM" id="Phobius"/>
    </source>
</evidence>
<feature type="transmembrane region" description="Helical" evidence="5">
    <location>
        <begin position="342"/>
        <end position="362"/>
    </location>
</feature>
<feature type="domain" description="O-antigen ligase-related" evidence="6">
    <location>
        <begin position="215"/>
        <end position="351"/>
    </location>
</feature>
<dbReference type="OrthoDB" id="9806320at2"/>
<feature type="transmembrane region" description="Helical" evidence="5">
    <location>
        <begin position="185"/>
        <end position="204"/>
    </location>
</feature>
<feature type="transmembrane region" description="Helical" evidence="5">
    <location>
        <begin position="432"/>
        <end position="449"/>
    </location>
</feature>
<keyword evidence="8" id="KW-1185">Reference proteome</keyword>
<dbReference type="Proteomes" id="UP000005309">
    <property type="component" value="Unassembled WGS sequence"/>
</dbReference>
<feature type="transmembrane region" description="Helical" evidence="5">
    <location>
        <begin position="400"/>
        <end position="420"/>
    </location>
</feature>
<organism evidence="7 8">
    <name type="scientific">Selenomonas flueggei ATCC 43531</name>
    <dbReference type="NCBI Taxonomy" id="638302"/>
    <lineage>
        <taxon>Bacteria</taxon>
        <taxon>Bacillati</taxon>
        <taxon>Bacillota</taxon>
        <taxon>Negativicutes</taxon>
        <taxon>Selenomonadales</taxon>
        <taxon>Selenomonadaceae</taxon>
        <taxon>Selenomonas</taxon>
    </lineage>
</organism>
<keyword evidence="2 5" id="KW-0812">Transmembrane</keyword>
<comment type="caution">
    <text evidence="7">The sequence shown here is derived from an EMBL/GenBank/DDBJ whole genome shotgun (WGS) entry which is preliminary data.</text>
</comment>
<dbReference type="Pfam" id="PF04932">
    <property type="entry name" value="Wzy_C"/>
    <property type="match status" value="1"/>
</dbReference>
<evidence type="ECO:0000313" key="7">
    <source>
        <dbReference type="EMBL" id="EEQ48160.1"/>
    </source>
</evidence>
<dbReference type="PANTHER" id="PTHR37422">
    <property type="entry name" value="TEICHURONIC ACID BIOSYNTHESIS PROTEIN TUAE"/>
    <property type="match status" value="1"/>
</dbReference>